<dbReference type="RefSeq" id="WP_313992581.1">
    <property type="nucleotide sequence ID" value="NZ_JASJOR010000008.1"/>
</dbReference>
<feature type="transmembrane region" description="Helical" evidence="6">
    <location>
        <begin position="338"/>
        <end position="357"/>
    </location>
</feature>
<accession>A0ABT7CEA6</accession>
<feature type="transmembrane region" description="Helical" evidence="6">
    <location>
        <begin position="142"/>
        <end position="164"/>
    </location>
</feature>
<feature type="transmembrane region" description="Helical" evidence="6">
    <location>
        <begin position="50"/>
        <end position="67"/>
    </location>
</feature>
<feature type="transmembrane region" description="Helical" evidence="6">
    <location>
        <begin position="79"/>
        <end position="97"/>
    </location>
</feature>
<protein>
    <submittedName>
        <fullName evidence="7">MFS transporter</fullName>
    </submittedName>
</protein>
<evidence type="ECO:0000256" key="1">
    <source>
        <dbReference type="ARBA" id="ARBA00004141"/>
    </source>
</evidence>
<comment type="caution">
    <text evidence="7">The sequence shown here is derived from an EMBL/GenBank/DDBJ whole genome shotgun (WGS) entry which is preliminary data.</text>
</comment>
<dbReference type="Pfam" id="PF07690">
    <property type="entry name" value="MFS_1"/>
    <property type="match status" value="1"/>
</dbReference>
<evidence type="ECO:0000256" key="5">
    <source>
        <dbReference type="ARBA" id="ARBA00023136"/>
    </source>
</evidence>
<evidence type="ECO:0000256" key="3">
    <source>
        <dbReference type="ARBA" id="ARBA00022692"/>
    </source>
</evidence>
<evidence type="ECO:0000256" key="4">
    <source>
        <dbReference type="ARBA" id="ARBA00022989"/>
    </source>
</evidence>
<evidence type="ECO:0000313" key="8">
    <source>
        <dbReference type="Proteomes" id="UP001228581"/>
    </source>
</evidence>
<feature type="transmembrane region" description="Helical" evidence="6">
    <location>
        <begin position="170"/>
        <end position="188"/>
    </location>
</feature>
<dbReference type="PANTHER" id="PTHR42718">
    <property type="entry name" value="MAJOR FACILITATOR SUPERFAMILY MULTIDRUG TRANSPORTER MFSC"/>
    <property type="match status" value="1"/>
</dbReference>
<keyword evidence="5 6" id="KW-0472">Membrane</keyword>
<reference evidence="7 8" key="1">
    <citation type="submission" date="2023-05" db="EMBL/GenBank/DDBJ databases">
        <authorList>
            <person name="Zhang X."/>
        </authorList>
    </citation>
    <scope>NUCLEOTIDE SEQUENCE [LARGE SCALE GENOMIC DNA]</scope>
    <source>
        <strain evidence="7 8">DM2B3-1</strain>
    </source>
</reference>
<keyword evidence="2" id="KW-0813">Transport</keyword>
<sequence>MSSSIKHTIPNWFIWLTIGMVLLPCLIILGLYAGNITETAGYYGIEPTDVQFSVIIYYAAMASFFPFEQRFLNFFTTRHYFLLGVFLLTGANIIFYITHNAFAFIGLRFLEGIFSSGVAGSCLSIIFSRLHTERAKAIGYSIYYGILLVSAPVGMILSSLVVHYFEFNALYKSIIYLQIPGTLMLLYVMNKDRTKKPIPLYQLDWPSFVMYALILGLTGYVLIYGQQYLWLEDFHICLFAGIIVVLICLFVLRQNIIKRPFINLRIFHYRNYCLGTLLVFLFYICRGGLGISSTYFSNVLGMDPIHVSLLMLANLAGVVVGVYVVVHYVLLNTSMRKIWFWGFSFLFVFYTWMYFLFTTDADAGTFIIPLFIQGLGTGILMVPLILFTVSSVPVNISNSASAMGIGFRFFGFTFSMALIHFFQLYEKQIHYTLLQEQVTSLNPLSSERLLHYQKIGQSTGMAQDQAGLFANKLLFSTINNQIQLRYSMDYYAMISWVILGILLVIALFPYIRSTTISFRIKPVPF</sequence>
<dbReference type="SUPFAM" id="SSF103473">
    <property type="entry name" value="MFS general substrate transporter"/>
    <property type="match status" value="1"/>
</dbReference>
<feature type="transmembrane region" description="Helical" evidence="6">
    <location>
        <begin position="490"/>
        <end position="511"/>
    </location>
</feature>
<evidence type="ECO:0000313" key="7">
    <source>
        <dbReference type="EMBL" id="MDJ1492079.1"/>
    </source>
</evidence>
<dbReference type="Gene3D" id="1.20.1250.20">
    <property type="entry name" value="MFS general substrate transporter like domains"/>
    <property type="match status" value="1"/>
</dbReference>
<evidence type="ECO:0000256" key="2">
    <source>
        <dbReference type="ARBA" id="ARBA00022448"/>
    </source>
</evidence>
<proteinExistence type="predicted"/>
<dbReference type="InterPro" id="IPR011701">
    <property type="entry name" value="MFS"/>
</dbReference>
<dbReference type="PANTHER" id="PTHR42718:SF9">
    <property type="entry name" value="MAJOR FACILITATOR SUPERFAMILY MULTIDRUG TRANSPORTER MFSC"/>
    <property type="match status" value="1"/>
</dbReference>
<feature type="transmembrane region" description="Helical" evidence="6">
    <location>
        <begin position="208"/>
        <end position="227"/>
    </location>
</feature>
<keyword evidence="4 6" id="KW-1133">Transmembrane helix</keyword>
<gene>
    <name evidence="7" type="ORF">QNI19_03995</name>
</gene>
<feature type="transmembrane region" description="Helical" evidence="6">
    <location>
        <begin position="363"/>
        <end position="387"/>
    </location>
</feature>
<dbReference type="InterPro" id="IPR036259">
    <property type="entry name" value="MFS_trans_sf"/>
</dbReference>
<dbReference type="EMBL" id="JASJOT010000002">
    <property type="protein sequence ID" value="MDJ1492079.1"/>
    <property type="molecule type" value="Genomic_DNA"/>
</dbReference>
<feature type="transmembrane region" description="Helical" evidence="6">
    <location>
        <begin position="233"/>
        <end position="252"/>
    </location>
</feature>
<keyword evidence="3 6" id="KW-0812">Transmembrane</keyword>
<feature type="transmembrane region" description="Helical" evidence="6">
    <location>
        <begin position="308"/>
        <end position="331"/>
    </location>
</feature>
<feature type="transmembrane region" description="Helical" evidence="6">
    <location>
        <begin position="12"/>
        <end position="34"/>
    </location>
</feature>
<comment type="subcellular location">
    <subcellularLocation>
        <location evidence="1">Membrane</location>
        <topology evidence="1">Multi-pass membrane protein</topology>
    </subcellularLocation>
</comment>
<keyword evidence="8" id="KW-1185">Reference proteome</keyword>
<feature type="transmembrane region" description="Helical" evidence="6">
    <location>
        <begin position="272"/>
        <end position="296"/>
    </location>
</feature>
<feature type="transmembrane region" description="Helical" evidence="6">
    <location>
        <begin position="109"/>
        <end position="130"/>
    </location>
</feature>
<name>A0ABT7CEA6_9BACT</name>
<dbReference type="Proteomes" id="UP001228581">
    <property type="component" value="Unassembled WGS sequence"/>
</dbReference>
<evidence type="ECO:0000256" key="6">
    <source>
        <dbReference type="SAM" id="Phobius"/>
    </source>
</evidence>
<organism evidence="7 8">
    <name type="scientific">Xanthocytophaga flava</name>
    <dbReference type="NCBI Taxonomy" id="3048013"/>
    <lineage>
        <taxon>Bacteria</taxon>
        <taxon>Pseudomonadati</taxon>
        <taxon>Bacteroidota</taxon>
        <taxon>Cytophagia</taxon>
        <taxon>Cytophagales</taxon>
        <taxon>Rhodocytophagaceae</taxon>
        <taxon>Xanthocytophaga</taxon>
    </lineage>
</organism>
<feature type="transmembrane region" description="Helical" evidence="6">
    <location>
        <begin position="407"/>
        <end position="425"/>
    </location>
</feature>